<comment type="caution">
    <text evidence="1">The sequence shown here is derived from an EMBL/GenBank/DDBJ whole genome shotgun (WGS) entry which is preliminary data.</text>
</comment>
<dbReference type="EMBL" id="QGGL01000030">
    <property type="protein sequence ID" value="PWK04987.1"/>
    <property type="molecule type" value="Genomic_DNA"/>
</dbReference>
<name>A0A316D296_9BACL</name>
<evidence type="ECO:0000313" key="2">
    <source>
        <dbReference type="Proteomes" id="UP000245634"/>
    </source>
</evidence>
<dbReference type="OrthoDB" id="3034704at2"/>
<keyword evidence="2" id="KW-1185">Reference proteome</keyword>
<organism evidence="1 2">
    <name type="scientific">Tumebacillus permanentifrigoris</name>
    <dbReference type="NCBI Taxonomy" id="378543"/>
    <lineage>
        <taxon>Bacteria</taxon>
        <taxon>Bacillati</taxon>
        <taxon>Bacillota</taxon>
        <taxon>Bacilli</taxon>
        <taxon>Bacillales</taxon>
        <taxon>Alicyclobacillaceae</taxon>
        <taxon>Tumebacillus</taxon>
    </lineage>
</organism>
<evidence type="ECO:0000313" key="1">
    <source>
        <dbReference type="EMBL" id="PWK04987.1"/>
    </source>
</evidence>
<evidence type="ECO:0008006" key="3">
    <source>
        <dbReference type="Google" id="ProtNLM"/>
    </source>
</evidence>
<sequence length="112" mass="12616">MSIQPIVEGLPNDLRAQLMSQEVVYYFSYIAFKGGCGSSGSRSNYWIALTDKRVLYKSRIQEDNKATFVEKDGVLPLEKVSFMEVSEKSQGGVLLPPFDVRKLTVTFVQELT</sequence>
<proteinExistence type="predicted"/>
<dbReference type="Proteomes" id="UP000245634">
    <property type="component" value="Unassembled WGS sequence"/>
</dbReference>
<accession>A0A316D296</accession>
<dbReference type="AlphaFoldDB" id="A0A316D296"/>
<protein>
    <recommendedName>
        <fullName evidence="3">PH (Pleckstrin Homology) domain-containing protein</fullName>
    </recommendedName>
</protein>
<reference evidence="1 2" key="1">
    <citation type="submission" date="2018-05" db="EMBL/GenBank/DDBJ databases">
        <title>Genomic Encyclopedia of Type Strains, Phase IV (KMG-IV): sequencing the most valuable type-strain genomes for metagenomic binning, comparative biology and taxonomic classification.</title>
        <authorList>
            <person name="Goeker M."/>
        </authorList>
    </citation>
    <scope>NUCLEOTIDE SEQUENCE [LARGE SCALE GENOMIC DNA]</scope>
    <source>
        <strain evidence="1 2">DSM 18773</strain>
    </source>
</reference>
<dbReference type="RefSeq" id="WP_109691366.1">
    <property type="nucleotide sequence ID" value="NZ_QGGL01000030.1"/>
</dbReference>
<gene>
    <name evidence="1" type="ORF">C7459_1301</name>
</gene>